<dbReference type="Pfam" id="PF02778">
    <property type="entry name" value="tRNA_int_endo_N"/>
    <property type="match status" value="1"/>
</dbReference>
<keyword evidence="8" id="KW-0378">Hydrolase</keyword>
<dbReference type="InterPro" id="IPR047921">
    <property type="entry name" value="LACTB2-like_MBL-fold"/>
</dbReference>
<dbReference type="SUPFAM" id="SSF56281">
    <property type="entry name" value="Metallo-hydrolase/oxidoreductase"/>
    <property type="match status" value="1"/>
</dbReference>
<dbReference type="GO" id="GO:0003676">
    <property type="term" value="F:nucleic acid binding"/>
    <property type="evidence" value="ECO:0007669"/>
    <property type="project" value="InterPro"/>
</dbReference>
<sequence>MTAVHKPLPYVALISGAVLRLLGRNPGPFTLQGSNIYLVGTGKRRILIDTGVSNDSEYLNDLKQLIVSSNIEVFAIVCTHWHLDHTGGVNDVLKVLRNIGQPKPSVMKYSVTDKSEDVNWPETLKFEYEHLCDGQEVMTAGATLRVVHTPGHTSDHIALHFLEENSLFSGDCILGHGSTVVSNMTCYMSSLNRLKGLNPVKLYPGHGPVVEDGPDRILRYIAHRNEREQAVLAALKSSHCNLTAKQIVDMVYKNLSADLHHAAERNVLVHLKKLQDSVDLVCMSVLPNLPPRIKPKKTRTSSSVVRSEQLSLKAVQGNLFGLVVVIENASAGLQLHAVGGFGKLAINTGSEQPSDGNGRLSLFLEEAWFLISHLNCLRVFNCNQKEIAPDEFLRLSKSMRPNFSSLYAVYFHFRSKNWIIAQGTNYGVDYVLYPDLPSVVHSSYLVVIRPNLIRKGRCPLIFRNLACYSRLATTISKVTLVTQWFANRHFSAERKCTASNANACGGPFASPVGTPRYRNGSIAWSPIEVERIGAMQCKQDALAAVVGRLMLRKAVCLGTGFSWRELTLCRELNGKPCLSDDQHAQYAFNISHHGDFVVLAAGAYGMCGVDVMRLQVPKVRKTIGEYLELMKSNFSPNEWARFWSPNLDDSGRLRLFYRYWCLKESYLKAVGKGIHCELSRLDFQLGRSTEIINIQTDTQLCIDGRTLDNVYFEESSISNDHVACVCYSDAYLLPSCRKYHQTGLSFREVDWNYLIEDAQALHRLSESECLSLKDKRIRGY</sequence>
<evidence type="ECO:0000256" key="7">
    <source>
        <dbReference type="ARBA" id="ARBA00022723"/>
    </source>
</evidence>
<dbReference type="SMART" id="SM00849">
    <property type="entry name" value="Lactamase_B"/>
    <property type="match status" value="1"/>
</dbReference>
<dbReference type="GO" id="GO:0000287">
    <property type="term" value="F:magnesium ion binding"/>
    <property type="evidence" value="ECO:0007669"/>
    <property type="project" value="InterPro"/>
</dbReference>
<comment type="similarity">
    <text evidence="1">Belongs to the P-Pant transferase superfamily. AcpS family.</text>
</comment>
<name>A0A085LPL0_9BILA</name>
<evidence type="ECO:0000256" key="10">
    <source>
        <dbReference type="ARBA" id="ARBA00030484"/>
    </source>
</evidence>
<evidence type="ECO:0000256" key="11">
    <source>
        <dbReference type="ARBA" id="ARBA00033443"/>
    </source>
</evidence>
<dbReference type="InterPro" id="IPR008278">
    <property type="entry name" value="4-PPantetheinyl_Trfase_dom"/>
</dbReference>
<comment type="catalytic activity">
    <reaction evidence="13">
        <text>apo-[ACP] + CoA = holo-[ACP] + adenosine 3',5'-bisphosphate + H(+)</text>
        <dbReference type="Rhea" id="RHEA:12068"/>
        <dbReference type="Rhea" id="RHEA-COMP:9685"/>
        <dbReference type="Rhea" id="RHEA-COMP:9690"/>
        <dbReference type="ChEBI" id="CHEBI:15378"/>
        <dbReference type="ChEBI" id="CHEBI:29999"/>
        <dbReference type="ChEBI" id="CHEBI:57287"/>
        <dbReference type="ChEBI" id="CHEBI:58343"/>
        <dbReference type="ChEBI" id="CHEBI:64479"/>
        <dbReference type="EC" id="2.7.8.7"/>
    </reaction>
    <physiologicalReaction direction="left-to-right" evidence="13">
        <dbReference type="Rhea" id="RHEA:12069"/>
    </physiologicalReaction>
</comment>
<evidence type="ECO:0000313" key="18">
    <source>
        <dbReference type="Proteomes" id="UP000030764"/>
    </source>
</evidence>
<dbReference type="InterPro" id="IPR036866">
    <property type="entry name" value="RibonucZ/Hydroxyglut_hydro"/>
</dbReference>
<dbReference type="InterPro" id="IPR011856">
    <property type="entry name" value="tRNA_endonuc-like_dom_sf"/>
</dbReference>
<comment type="similarity">
    <text evidence="3">Belongs to the tRNA-intron endonuclease family.</text>
</comment>
<comment type="similarity">
    <text evidence="2">Belongs to the metallo-beta-lactamase superfamily. Glyoxalase II family.</text>
</comment>
<dbReference type="Pfam" id="PF17778">
    <property type="entry name" value="WHD_BLACT"/>
    <property type="match status" value="1"/>
</dbReference>
<dbReference type="CDD" id="cd22363">
    <property type="entry name" value="tRNA-intron_lyase_C"/>
    <property type="match status" value="1"/>
</dbReference>
<evidence type="ECO:0000256" key="2">
    <source>
        <dbReference type="ARBA" id="ARBA00006759"/>
    </source>
</evidence>
<evidence type="ECO:0000256" key="5">
    <source>
        <dbReference type="ARBA" id="ARBA00016301"/>
    </source>
</evidence>
<comment type="catalytic activity">
    <reaction evidence="14">
        <text>apo-[ACP] + acetyl-CoA = acetyl-[ACP] + adenosine 3',5'-bisphosphate + H(+)</text>
        <dbReference type="Rhea" id="RHEA:46564"/>
        <dbReference type="Rhea" id="RHEA-COMP:9621"/>
        <dbReference type="Rhea" id="RHEA-COMP:9690"/>
        <dbReference type="ChEBI" id="CHEBI:15378"/>
        <dbReference type="ChEBI" id="CHEBI:29999"/>
        <dbReference type="ChEBI" id="CHEBI:57288"/>
        <dbReference type="ChEBI" id="CHEBI:58343"/>
        <dbReference type="ChEBI" id="CHEBI:78446"/>
    </reaction>
    <physiologicalReaction direction="left-to-right" evidence="14">
        <dbReference type="Rhea" id="RHEA:46565"/>
    </physiologicalReaction>
</comment>
<dbReference type="SUPFAM" id="SSF53032">
    <property type="entry name" value="tRNA-intron endonuclease catalytic domain-like"/>
    <property type="match status" value="1"/>
</dbReference>
<dbReference type="SUPFAM" id="SSF56214">
    <property type="entry name" value="4'-phosphopantetheinyl transferase"/>
    <property type="match status" value="2"/>
</dbReference>
<dbReference type="Gene3D" id="3.40.1170.20">
    <property type="entry name" value="tRNA intron endonuclease, N-terminal domain"/>
    <property type="match status" value="1"/>
</dbReference>
<dbReference type="EC" id="4.6.1.16" evidence="4"/>
<accession>A0A085LPL0</accession>
<dbReference type="Gene3D" id="3.90.470.20">
    <property type="entry name" value="4'-phosphopantetheinyl transferase domain"/>
    <property type="match status" value="2"/>
</dbReference>
<dbReference type="Pfam" id="PF00753">
    <property type="entry name" value="Lactamase_B"/>
    <property type="match status" value="1"/>
</dbReference>
<evidence type="ECO:0000256" key="8">
    <source>
        <dbReference type="ARBA" id="ARBA00022801"/>
    </source>
</evidence>
<evidence type="ECO:0000256" key="12">
    <source>
        <dbReference type="ARBA" id="ARBA00034031"/>
    </source>
</evidence>
<dbReference type="PANTHER" id="PTHR23131">
    <property type="entry name" value="ENDORIBONUCLEASE LACTB2"/>
    <property type="match status" value="1"/>
</dbReference>
<dbReference type="InterPro" id="IPR055066">
    <property type="entry name" value="AASDHPPT_N"/>
</dbReference>
<evidence type="ECO:0000256" key="13">
    <source>
        <dbReference type="ARBA" id="ARBA00048641"/>
    </source>
</evidence>
<keyword evidence="7" id="KW-0479">Metal-binding</keyword>
<dbReference type="GO" id="GO:0016787">
    <property type="term" value="F:hydrolase activity"/>
    <property type="evidence" value="ECO:0007669"/>
    <property type="project" value="UniProtKB-KW"/>
</dbReference>
<feature type="non-terminal residue" evidence="17">
    <location>
        <position position="780"/>
    </location>
</feature>
<evidence type="ECO:0000256" key="4">
    <source>
        <dbReference type="ARBA" id="ARBA00012573"/>
    </source>
</evidence>
<evidence type="ECO:0000313" key="17">
    <source>
        <dbReference type="EMBL" id="KFD46906.1"/>
    </source>
</evidence>
<evidence type="ECO:0000256" key="15">
    <source>
        <dbReference type="ARBA" id="ARBA00069358"/>
    </source>
</evidence>
<dbReference type="EMBL" id="KL363347">
    <property type="protein sequence ID" value="KFD46906.1"/>
    <property type="molecule type" value="Genomic_DNA"/>
</dbReference>
<evidence type="ECO:0000256" key="1">
    <source>
        <dbReference type="ARBA" id="ARBA00006195"/>
    </source>
</evidence>
<dbReference type="InterPro" id="IPR037143">
    <property type="entry name" value="4-PPantetheinyl_Trfase_dom_sf"/>
</dbReference>
<dbReference type="CDD" id="cd07722">
    <property type="entry name" value="LACTB2-like_MBL-fold"/>
    <property type="match status" value="1"/>
</dbReference>
<dbReference type="FunFam" id="3.60.15.10:FF:000017">
    <property type="entry name" value="Lactamase beta 2"/>
    <property type="match status" value="1"/>
</dbReference>
<feature type="domain" description="Metallo-beta-lactamase" evidence="16">
    <location>
        <begin position="33"/>
        <end position="206"/>
    </location>
</feature>
<dbReference type="InterPro" id="IPR036388">
    <property type="entry name" value="WH-like_DNA-bd_sf"/>
</dbReference>
<dbReference type="GO" id="GO:0000213">
    <property type="term" value="F:tRNA-intron lyase activity"/>
    <property type="evidence" value="ECO:0007669"/>
    <property type="project" value="UniProtKB-EC"/>
</dbReference>
<reference evidence="17 18" key="1">
    <citation type="journal article" date="2014" name="Nat. Genet.">
        <title>Genome and transcriptome of the porcine whipworm Trichuris suis.</title>
        <authorList>
            <person name="Jex A.R."/>
            <person name="Nejsum P."/>
            <person name="Schwarz E.M."/>
            <person name="Hu L."/>
            <person name="Young N.D."/>
            <person name="Hall R.S."/>
            <person name="Korhonen P.K."/>
            <person name="Liao S."/>
            <person name="Thamsborg S."/>
            <person name="Xia J."/>
            <person name="Xu P."/>
            <person name="Wang S."/>
            <person name="Scheerlinck J.P."/>
            <person name="Hofmann A."/>
            <person name="Sternberg P.W."/>
            <person name="Wang J."/>
            <person name="Gasser R.B."/>
        </authorList>
    </citation>
    <scope>NUCLEOTIDE SEQUENCE [LARGE SCALE GENOMIC DNA]</scope>
    <source>
        <strain evidence="17">DCEP-RM93M</strain>
    </source>
</reference>
<comment type="catalytic activity">
    <reaction evidence="12">
        <text>pretRNA = a 3'-half-tRNA molecule with a 5'-OH end + a 5'-half-tRNA molecule with a 2',3'-cyclic phosphate end + an intron with a 2',3'-cyclic phosphate and a 5'-hydroxyl terminus.</text>
        <dbReference type="EC" id="4.6.1.16"/>
    </reaction>
</comment>
<keyword evidence="18" id="KW-1185">Reference proteome</keyword>
<organism evidence="17 18">
    <name type="scientific">Trichuris suis</name>
    <name type="common">pig whipworm</name>
    <dbReference type="NCBI Taxonomy" id="68888"/>
    <lineage>
        <taxon>Eukaryota</taxon>
        <taxon>Metazoa</taxon>
        <taxon>Ecdysozoa</taxon>
        <taxon>Nematoda</taxon>
        <taxon>Enoplea</taxon>
        <taxon>Dorylaimia</taxon>
        <taxon>Trichinellida</taxon>
        <taxon>Trichuridae</taxon>
        <taxon>Trichuris</taxon>
    </lineage>
</organism>
<dbReference type="InterPro" id="IPR041516">
    <property type="entry name" value="LACTB2_WH"/>
</dbReference>
<gene>
    <name evidence="17" type="ORF">M513_12196</name>
</gene>
<proteinExistence type="inferred from homology"/>
<dbReference type="AlphaFoldDB" id="A0A085LPL0"/>
<dbReference type="InterPro" id="IPR050662">
    <property type="entry name" value="Sec-metab_biosynth-thioest"/>
</dbReference>
<dbReference type="GO" id="GO:0006388">
    <property type="term" value="P:tRNA splicing, via endonucleolytic cleavage and ligation"/>
    <property type="evidence" value="ECO:0007669"/>
    <property type="project" value="InterPro"/>
</dbReference>
<evidence type="ECO:0000256" key="3">
    <source>
        <dbReference type="ARBA" id="ARBA00008078"/>
    </source>
</evidence>
<dbReference type="Pfam" id="PF01974">
    <property type="entry name" value="tRNA_int_endo"/>
    <property type="match status" value="1"/>
</dbReference>
<evidence type="ECO:0000256" key="6">
    <source>
        <dbReference type="ARBA" id="ARBA00022679"/>
    </source>
</evidence>
<protein>
    <recommendedName>
        <fullName evidence="15">Beta-lactamase-like protein 2 homolog</fullName>
        <ecNumber evidence="4">4.6.1.16</ecNumber>
    </recommendedName>
    <alternativeName>
        <fullName evidence="10">4'-phosphopantetheinyl transferase</fullName>
    </alternativeName>
    <alternativeName>
        <fullName evidence="11">Alpha-aminoadipic semialdehyde dehydrogenase-phosphopantetheinyl transferase</fullName>
    </alternativeName>
    <alternativeName>
        <fullName evidence="5">L-aminoadipate-semialdehyde dehydrogenase-phosphopantetheinyl transferase</fullName>
    </alternativeName>
</protein>
<dbReference type="InterPro" id="IPR006678">
    <property type="entry name" value="tRNA_intron_Endonuc_N"/>
</dbReference>
<dbReference type="Gene3D" id="3.60.15.10">
    <property type="entry name" value="Ribonuclease Z/Hydroxyacylglutathione hydrolase-like"/>
    <property type="match status" value="1"/>
</dbReference>
<dbReference type="InterPro" id="IPR001279">
    <property type="entry name" value="Metallo-B-lactamas"/>
</dbReference>
<evidence type="ECO:0000256" key="9">
    <source>
        <dbReference type="ARBA" id="ARBA00022833"/>
    </source>
</evidence>
<evidence type="ECO:0000256" key="14">
    <source>
        <dbReference type="ARBA" id="ARBA00048794"/>
    </source>
</evidence>
<dbReference type="Gene3D" id="1.10.10.10">
    <property type="entry name" value="Winged helix-like DNA-binding domain superfamily/Winged helix DNA-binding domain"/>
    <property type="match status" value="1"/>
</dbReference>
<evidence type="ECO:0000259" key="16">
    <source>
        <dbReference type="SMART" id="SM00849"/>
    </source>
</evidence>
<keyword evidence="9" id="KW-0862">Zinc</keyword>
<dbReference type="GO" id="GO:0008897">
    <property type="term" value="F:holo-[acyl-carrier-protein] synthase activity"/>
    <property type="evidence" value="ECO:0007669"/>
    <property type="project" value="UniProtKB-EC"/>
</dbReference>
<keyword evidence="6" id="KW-0808">Transferase</keyword>
<dbReference type="GO" id="GO:0005634">
    <property type="term" value="C:nucleus"/>
    <property type="evidence" value="ECO:0007669"/>
    <property type="project" value="UniProtKB-ARBA"/>
</dbReference>
<dbReference type="Gene3D" id="3.40.1350.10">
    <property type="match status" value="1"/>
</dbReference>
<dbReference type="Pfam" id="PF22624">
    <property type="entry name" value="AASDHPPT_N"/>
    <property type="match status" value="1"/>
</dbReference>
<dbReference type="PANTHER" id="PTHR23131:SF0">
    <property type="entry name" value="ENDORIBONUCLEASE LACTB2"/>
    <property type="match status" value="1"/>
</dbReference>
<dbReference type="InterPro" id="IPR036167">
    <property type="entry name" value="tRNA_intron_Endo_cat-like_sf"/>
</dbReference>
<dbReference type="Pfam" id="PF01648">
    <property type="entry name" value="ACPS"/>
    <property type="match status" value="1"/>
</dbReference>
<dbReference type="FunFam" id="3.90.470.20:FF:000003">
    <property type="entry name" value="L-aminoadipate-semialdehyde dehydrogenase-phosphopantetheinyl transferase"/>
    <property type="match status" value="1"/>
</dbReference>
<dbReference type="Proteomes" id="UP000030764">
    <property type="component" value="Unassembled WGS sequence"/>
</dbReference>
<dbReference type="InterPro" id="IPR006677">
    <property type="entry name" value="tRNA_intron_Endonuc_cat-like"/>
</dbReference>